<comment type="catalytic activity">
    <reaction evidence="1">
        <text>Transfers a segment of a (1-&gt;4)-alpha-D-glucan to a new position in an acceptor, which may be glucose or a (1-&gt;4)-alpha-D-glucan.</text>
        <dbReference type="EC" id="2.4.1.25"/>
    </reaction>
</comment>
<evidence type="ECO:0000256" key="9">
    <source>
        <dbReference type="ARBA" id="ARBA00031423"/>
    </source>
</evidence>
<evidence type="ECO:0000256" key="2">
    <source>
        <dbReference type="ARBA" id="ARBA00004496"/>
    </source>
</evidence>
<organism evidence="11 12">
    <name type="scientific">Haematococcus lacustris</name>
    <name type="common">Green alga</name>
    <name type="synonym">Haematococcus pluvialis</name>
    <dbReference type="NCBI Taxonomy" id="44745"/>
    <lineage>
        <taxon>Eukaryota</taxon>
        <taxon>Viridiplantae</taxon>
        <taxon>Chlorophyta</taxon>
        <taxon>core chlorophytes</taxon>
        <taxon>Chlorophyceae</taxon>
        <taxon>CS clade</taxon>
        <taxon>Chlamydomonadales</taxon>
        <taxon>Haematococcaceae</taxon>
        <taxon>Haematococcus</taxon>
    </lineage>
</organism>
<feature type="non-terminal residue" evidence="11">
    <location>
        <position position="1"/>
    </location>
</feature>
<keyword evidence="12" id="KW-1185">Reference proteome</keyword>
<evidence type="ECO:0000256" key="7">
    <source>
        <dbReference type="ARBA" id="ARBA00022679"/>
    </source>
</evidence>
<dbReference type="Pfam" id="PF02446">
    <property type="entry name" value="Glyco_hydro_77"/>
    <property type="match status" value="1"/>
</dbReference>
<evidence type="ECO:0000256" key="3">
    <source>
        <dbReference type="ARBA" id="ARBA00005684"/>
    </source>
</evidence>
<evidence type="ECO:0000256" key="1">
    <source>
        <dbReference type="ARBA" id="ARBA00000439"/>
    </source>
</evidence>
<keyword evidence="7" id="KW-0808">Transferase</keyword>
<comment type="subcellular location">
    <subcellularLocation>
        <location evidence="2">Cytoplasm</location>
    </subcellularLocation>
</comment>
<evidence type="ECO:0000256" key="8">
    <source>
        <dbReference type="ARBA" id="ARBA00023277"/>
    </source>
</evidence>
<evidence type="ECO:0000256" key="5">
    <source>
        <dbReference type="ARBA" id="ARBA00022490"/>
    </source>
</evidence>
<dbReference type="Gene3D" id="3.20.20.80">
    <property type="entry name" value="Glycosidases"/>
    <property type="match status" value="2"/>
</dbReference>
<gene>
    <name evidence="11" type="ORF">HaLaN_20769</name>
</gene>
<proteinExistence type="inferred from homology"/>
<keyword evidence="8" id="KW-0119">Carbohydrate metabolism</keyword>
<keyword evidence="6" id="KW-0328">Glycosyltransferase</keyword>
<dbReference type="SUPFAM" id="SSF51445">
    <property type="entry name" value="(Trans)glycosidases"/>
    <property type="match status" value="1"/>
</dbReference>
<keyword evidence="5" id="KW-0963">Cytoplasm</keyword>
<name>A0A699ZLZ3_HAELA</name>
<protein>
    <recommendedName>
        <fullName evidence="4">4-alpha-glucanotransferase</fullName>
        <ecNumber evidence="4">2.4.1.25</ecNumber>
    </recommendedName>
    <alternativeName>
        <fullName evidence="9">Amylomaltase</fullName>
    </alternativeName>
    <alternativeName>
        <fullName evidence="10">Disproportionating enzyme</fullName>
    </alternativeName>
</protein>
<evidence type="ECO:0000256" key="4">
    <source>
        <dbReference type="ARBA" id="ARBA00012560"/>
    </source>
</evidence>
<dbReference type="AlphaFoldDB" id="A0A699ZLZ3"/>
<reference evidence="11 12" key="1">
    <citation type="submission" date="2020-02" db="EMBL/GenBank/DDBJ databases">
        <title>Draft genome sequence of Haematococcus lacustris strain NIES-144.</title>
        <authorList>
            <person name="Morimoto D."/>
            <person name="Nakagawa S."/>
            <person name="Yoshida T."/>
            <person name="Sawayama S."/>
        </authorList>
    </citation>
    <scope>NUCLEOTIDE SEQUENCE [LARGE SCALE GENOMIC DNA]</scope>
    <source>
        <strain evidence="11 12">NIES-144</strain>
    </source>
</reference>
<evidence type="ECO:0000313" key="11">
    <source>
        <dbReference type="EMBL" id="GFH23191.1"/>
    </source>
</evidence>
<dbReference type="EC" id="2.4.1.25" evidence="4"/>
<sequence>TAEHWQWGTLATPPSKETLDRLTSPQVTRQAEAARVVLKGDVPIGVDKRSVDTWCEPHLFNMDKSTGSPPDVFDANGQNWGFPTYNWDEMAADNFSWWQRRLRHMAQYFHAYRIDHVLGFFRIWEIPGDCVTGLQGHFKPSVPIRRSELEQRGIWDLERLTEPYIRGHLLLAMFGKMWQEVAAKYLVETSEGCFRLRPQYSSERAIMDIKVREDSPHWLVEETERVRRGLLQLRQNVCLLRDPTDKDAFYPRFNLMSSTSYKECDAGWKSALAWLHDDYYYRRQEEVWRASAMRKLPVLLGVTDMLVCGEDLGFVPACVPPVMQELGLVGLRIQRMSTEPGREFNTPSAYPYLVVASPSCHDVLTTRAWSVDGRAQPQQG</sequence>
<dbReference type="PANTHER" id="PTHR32518:SF3">
    <property type="entry name" value="4-ALPHA-GLUCANOTRANSFERASE"/>
    <property type="match status" value="1"/>
</dbReference>
<comment type="similarity">
    <text evidence="3">Belongs to the disproportionating enzyme family.</text>
</comment>
<dbReference type="InterPro" id="IPR017853">
    <property type="entry name" value="GH"/>
</dbReference>
<evidence type="ECO:0000313" key="12">
    <source>
        <dbReference type="Proteomes" id="UP000485058"/>
    </source>
</evidence>
<dbReference type="InterPro" id="IPR003385">
    <property type="entry name" value="Glyco_hydro_77"/>
</dbReference>
<evidence type="ECO:0000256" key="6">
    <source>
        <dbReference type="ARBA" id="ARBA00022676"/>
    </source>
</evidence>
<accession>A0A699ZLZ3</accession>
<dbReference type="Proteomes" id="UP000485058">
    <property type="component" value="Unassembled WGS sequence"/>
</dbReference>
<dbReference type="EMBL" id="BLLF01002212">
    <property type="protein sequence ID" value="GFH23191.1"/>
    <property type="molecule type" value="Genomic_DNA"/>
</dbReference>
<dbReference type="GO" id="GO:0005737">
    <property type="term" value="C:cytoplasm"/>
    <property type="evidence" value="ECO:0007669"/>
    <property type="project" value="UniProtKB-SubCell"/>
</dbReference>
<dbReference type="PANTHER" id="PTHR32518">
    <property type="match status" value="1"/>
</dbReference>
<dbReference type="GO" id="GO:0004134">
    <property type="term" value="F:4-alpha-glucanotransferase activity"/>
    <property type="evidence" value="ECO:0007669"/>
    <property type="project" value="UniProtKB-EC"/>
</dbReference>
<dbReference type="GO" id="GO:0005975">
    <property type="term" value="P:carbohydrate metabolic process"/>
    <property type="evidence" value="ECO:0007669"/>
    <property type="project" value="InterPro"/>
</dbReference>
<comment type="caution">
    <text evidence="11">The sequence shown here is derived from an EMBL/GenBank/DDBJ whole genome shotgun (WGS) entry which is preliminary data.</text>
</comment>
<evidence type="ECO:0000256" key="10">
    <source>
        <dbReference type="ARBA" id="ARBA00031501"/>
    </source>
</evidence>